<accession>A0A382SAJ6</accession>
<organism evidence="2">
    <name type="scientific">marine metagenome</name>
    <dbReference type="NCBI Taxonomy" id="408172"/>
    <lineage>
        <taxon>unclassified sequences</taxon>
        <taxon>metagenomes</taxon>
        <taxon>ecological metagenomes</taxon>
    </lineage>
</organism>
<keyword evidence="1" id="KW-0472">Membrane</keyword>
<sequence length="86" mass="10124">MSKKNNENLILENYENEFSYQLDKSNLNISFNRIAFIFFIFLMICFIFSIKVVFLGSLNSKLQKKEIEQTKTNSRADIIDNNGNFI</sequence>
<protein>
    <recommendedName>
        <fullName evidence="3">Penicillin-binding protein dimerisation domain-containing protein</fullName>
    </recommendedName>
</protein>
<feature type="transmembrane region" description="Helical" evidence="1">
    <location>
        <begin position="34"/>
        <end position="55"/>
    </location>
</feature>
<reference evidence="2" key="1">
    <citation type="submission" date="2018-05" db="EMBL/GenBank/DDBJ databases">
        <authorList>
            <person name="Lanie J.A."/>
            <person name="Ng W.-L."/>
            <person name="Kazmierczak K.M."/>
            <person name="Andrzejewski T.M."/>
            <person name="Davidsen T.M."/>
            <person name="Wayne K.J."/>
            <person name="Tettelin H."/>
            <person name="Glass J.I."/>
            <person name="Rusch D."/>
            <person name="Podicherti R."/>
            <person name="Tsui H.-C.T."/>
            <person name="Winkler M.E."/>
        </authorList>
    </citation>
    <scope>NUCLEOTIDE SEQUENCE</scope>
</reference>
<name>A0A382SAJ6_9ZZZZ</name>
<proteinExistence type="predicted"/>
<gene>
    <name evidence="2" type="ORF">METZ01_LOCUS359032</name>
</gene>
<evidence type="ECO:0000256" key="1">
    <source>
        <dbReference type="SAM" id="Phobius"/>
    </source>
</evidence>
<dbReference type="EMBL" id="UINC01127213">
    <property type="protein sequence ID" value="SVD06178.1"/>
    <property type="molecule type" value="Genomic_DNA"/>
</dbReference>
<dbReference type="AlphaFoldDB" id="A0A382SAJ6"/>
<feature type="non-terminal residue" evidence="2">
    <location>
        <position position="86"/>
    </location>
</feature>
<evidence type="ECO:0000313" key="2">
    <source>
        <dbReference type="EMBL" id="SVD06178.1"/>
    </source>
</evidence>
<evidence type="ECO:0008006" key="3">
    <source>
        <dbReference type="Google" id="ProtNLM"/>
    </source>
</evidence>
<keyword evidence="1" id="KW-1133">Transmembrane helix</keyword>
<keyword evidence="1" id="KW-0812">Transmembrane</keyword>